<evidence type="ECO:0008006" key="3">
    <source>
        <dbReference type="Google" id="ProtNLM"/>
    </source>
</evidence>
<dbReference type="PaxDb" id="2903-EOD16262"/>
<accession>A0A0D3IYC7</accession>
<name>A0A0D3IYC7_EMIH1</name>
<evidence type="ECO:0000313" key="2">
    <source>
        <dbReference type="Proteomes" id="UP000013827"/>
    </source>
</evidence>
<reference evidence="1" key="2">
    <citation type="submission" date="2024-10" db="UniProtKB">
        <authorList>
            <consortium name="EnsemblProtists"/>
        </authorList>
    </citation>
    <scope>IDENTIFICATION</scope>
</reference>
<dbReference type="Proteomes" id="UP000013827">
    <property type="component" value="Unassembled WGS sequence"/>
</dbReference>
<keyword evidence="2" id="KW-1185">Reference proteome</keyword>
<dbReference type="EnsemblProtists" id="EOD16262">
    <property type="protein sequence ID" value="EOD16262"/>
    <property type="gene ID" value="EMIHUDRAFT_436526"/>
</dbReference>
<sequence>MQHASMLRESAARLFADMDLIAQERRKRRRGGGGPRLAGGAAGGRLGVIIGQAPNASAAAGFRPLEGLAEQRLARLAGLTVEALWERFDRRNVLSAFPGRKHKDDKHGTAAGYALHASTGDRFPMEEARAAAAAMDLSGYRLVVLLGLRVASAFRLRQPKLLEESCSAESPLACPVLVLPHTSGVSHFWNEPQNVRLAEDAFRRAMARHMS</sequence>
<dbReference type="KEGG" id="ehx:EMIHUDRAFT_436526"/>
<dbReference type="Gene3D" id="3.40.470.10">
    <property type="entry name" value="Uracil-DNA glycosylase-like domain"/>
    <property type="match status" value="1"/>
</dbReference>
<dbReference type="GeneID" id="17262411"/>
<dbReference type="RefSeq" id="XP_005768691.1">
    <property type="nucleotide sequence ID" value="XM_005768634.1"/>
</dbReference>
<dbReference type="InterPro" id="IPR036895">
    <property type="entry name" value="Uracil-DNA_glycosylase-like_sf"/>
</dbReference>
<protein>
    <recommendedName>
        <fullName evidence="3">Uracil-DNA glycosylase-like domain-containing protein</fullName>
    </recommendedName>
</protein>
<reference evidence="2" key="1">
    <citation type="journal article" date="2013" name="Nature">
        <title>Pan genome of the phytoplankton Emiliania underpins its global distribution.</title>
        <authorList>
            <person name="Read B.A."/>
            <person name="Kegel J."/>
            <person name="Klute M.J."/>
            <person name="Kuo A."/>
            <person name="Lefebvre S.C."/>
            <person name="Maumus F."/>
            <person name="Mayer C."/>
            <person name="Miller J."/>
            <person name="Monier A."/>
            <person name="Salamov A."/>
            <person name="Young J."/>
            <person name="Aguilar M."/>
            <person name="Claverie J.M."/>
            <person name="Frickenhaus S."/>
            <person name="Gonzalez K."/>
            <person name="Herman E.K."/>
            <person name="Lin Y.C."/>
            <person name="Napier J."/>
            <person name="Ogata H."/>
            <person name="Sarno A.F."/>
            <person name="Shmutz J."/>
            <person name="Schroeder D."/>
            <person name="de Vargas C."/>
            <person name="Verret F."/>
            <person name="von Dassow P."/>
            <person name="Valentin K."/>
            <person name="Van de Peer Y."/>
            <person name="Wheeler G."/>
            <person name="Dacks J.B."/>
            <person name="Delwiche C.F."/>
            <person name="Dyhrman S.T."/>
            <person name="Glockner G."/>
            <person name="John U."/>
            <person name="Richards T."/>
            <person name="Worden A.Z."/>
            <person name="Zhang X."/>
            <person name="Grigoriev I.V."/>
            <person name="Allen A.E."/>
            <person name="Bidle K."/>
            <person name="Borodovsky M."/>
            <person name="Bowler C."/>
            <person name="Brownlee C."/>
            <person name="Cock J.M."/>
            <person name="Elias M."/>
            <person name="Gladyshev V.N."/>
            <person name="Groth M."/>
            <person name="Guda C."/>
            <person name="Hadaegh A."/>
            <person name="Iglesias-Rodriguez M.D."/>
            <person name="Jenkins J."/>
            <person name="Jones B.M."/>
            <person name="Lawson T."/>
            <person name="Leese F."/>
            <person name="Lindquist E."/>
            <person name="Lobanov A."/>
            <person name="Lomsadze A."/>
            <person name="Malik S.B."/>
            <person name="Marsh M.E."/>
            <person name="Mackinder L."/>
            <person name="Mock T."/>
            <person name="Mueller-Roeber B."/>
            <person name="Pagarete A."/>
            <person name="Parker M."/>
            <person name="Probert I."/>
            <person name="Quesneville H."/>
            <person name="Raines C."/>
            <person name="Rensing S.A."/>
            <person name="Riano-Pachon D.M."/>
            <person name="Richier S."/>
            <person name="Rokitta S."/>
            <person name="Shiraiwa Y."/>
            <person name="Soanes D.M."/>
            <person name="van der Giezen M."/>
            <person name="Wahlund T.M."/>
            <person name="Williams B."/>
            <person name="Wilson W."/>
            <person name="Wolfe G."/>
            <person name="Wurch L.L."/>
        </authorList>
    </citation>
    <scope>NUCLEOTIDE SEQUENCE</scope>
</reference>
<dbReference type="AlphaFoldDB" id="A0A0D3IYC7"/>
<proteinExistence type="predicted"/>
<dbReference type="HOGENOM" id="CLU_1306855_0_0_1"/>
<organism evidence="1 2">
    <name type="scientific">Emiliania huxleyi (strain CCMP1516)</name>
    <dbReference type="NCBI Taxonomy" id="280463"/>
    <lineage>
        <taxon>Eukaryota</taxon>
        <taxon>Haptista</taxon>
        <taxon>Haptophyta</taxon>
        <taxon>Prymnesiophyceae</taxon>
        <taxon>Isochrysidales</taxon>
        <taxon>Noelaerhabdaceae</taxon>
        <taxon>Emiliania</taxon>
    </lineage>
</organism>
<evidence type="ECO:0000313" key="1">
    <source>
        <dbReference type="EnsemblProtists" id="EOD16262"/>
    </source>
</evidence>